<keyword evidence="1" id="KW-1133">Transmembrane helix</keyword>
<keyword evidence="1" id="KW-0812">Transmembrane</keyword>
<keyword evidence="3" id="KW-1185">Reference proteome</keyword>
<dbReference type="STRING" id="93759.A0A1R3H692"/>
<accession>A0A1R3H692</accession>
<organism evidence="2 3">
    <name type="scientific">Corchorus olitorius</name>
    <dbReference type="NCBI Taxonomy" id="93759"/>
    <lineage>
        <taxon>Eukaryota</taxon>
        <taxon>Viridiplantae</taxon>
        <taxon>Streptophyta</taxon>
        <taxon>Embryophyta</taxon>
        <taxon>Tracheophyta</taxon>
        <taxon>Spermatophyta</taxon>
        <taxon>Magnoliopsida</taxon>
        <taxon>eudicotyledons</taxon>
        <taxon>Gunneridae</taxon>
        <taxon>Pentapetalae</taxon>
        <taxon>rosids</taxon>
        <taxon>malvids</taxon>
        <taxon>Malvales</taxon>
        <taxon>Malvaceae</taxon>
        <taxon>Grewioideae</taxon>
        <taxon>Apeibeae</taxon>
        <taxon>Corchorus</taxon>
    </lineage>
</organism>
<proteinExistence type="predicted"/>
<evidence type="ECO:0000256" key="1">
    <source>
        <dbReference type="SAM" id="Phobius"/>
    </source>
</evidence>
<evidence type="ECO:0000313" key="3">
    <source>
        <dbReference type="Proteomes" id="UP000187203"/>
    </source>
</evidence>
<dbReference type="OrthoDB" id="1600564at2759"/>
<dbReference type="Proteomes" id="UP000187203">
    <property type="component" value="Unassembled WGS sequence"/>
</dbReference>
<sequence length="67" mass="7304">MANARYPNAEEELGFKDYSPPFLDPNTTGDVILKGVNYACAGSGILNSTGYIIVKISSFFFVFVLYG</sequence>
<reference evidence="3" key="1">
    <citation type="submission" date="2013-09" db="EMBL/GenBank/DDBJ databases">
        <title>Corchorus olitorius genome sequencing.</title>
        <authorList>
            <person name="Alam M."/>
            <person name="Haque M.S."/>
            <person name="Islam M.S."/>
            <person name="Emdad E.M."/>
            <person name="Islam M.M."/>
            <person name="Ahmed B."/>
            <person name="Halim A."/>
            <person name="Hossen Q.M.M."/>
            <person name="Hossain M.Z."/>
            <person name="Ahmed R."/>
            <person name="Khan M.M."/>
            <person name="Islam R."/>
            <person name="Rashid M.M."/>
            <person name="Khan S.A."/>
            <person name="Rahman M.S."/>
            <person name="Alam M."/>
            <person name="Yahiya A.S."/>
            <person name="Khan M.S."/>
            <person name="Azam M.S."/>
            <person name="Haque T."/>
            <person name="Lashkar M.Z.H."/>
            <person name="Akhand A.I."/>
            <person name="Morshed G."/>
            <person name="Roy S."/>
            <person name="Uddin K.S."/>
            <person name="Rabeya T."/>
            <person name="Hossain A.S."/>
            <person name="Chowdhury A."/>
            <person name="Snigdha A.R."/>
            <person name="Mortoza M.S."/>
            <person name="Matin S.A."/>
            <person name="Hoque S.M.E."/>
            <person name="Islam M.K."/>
            <person name="Roy D.K."/>
            <person name="Haider R."/>
            <person name="Moosa M.M."/>
            <person name="Elias S.M."/>
            <person name="Hasan A.M."/>
            <person name="Jahan S."/>
            <person name="Shafiuddin M."/>
            <person name="Mahmood N."/>
            <person name="Shommy N.S."/>
        </authorList>
    </citation>
    <scope>NUCLEOTIDE SEQUENCE [LARGE SCALE GENOMIC DNA]</scope>
    <source>
        <strain evidence="3">cv. O-4</strain>
    </source>
</reference>
<protein>
    <submittedName>
        <fullName evidence="2">Uncharacterized protein</fullName>
    </submittedName>
</protein>
<dbReference type="EMBL" id="AWUE01020805">
    <property type="protein sequence ID" value="OMO65841.1"/>
    <property type="molecule type" value="Genomic_DNA"/>
</dbReference>
<feature type="transmembrane region" description="Helical" evidence="1">
    <location>
        <begin position="45"/>
        <end position="66"/>
    </location>
</feature>
<keyword evidence="1" id="KW-0472">Membrane</keyword>
<evidence type="ECO:0000313" key="2">
    <source>
        <dbReference type="EMBL" id="OMO65841.1"/>
    </source>
</evidence>
<gene>
    <name evidence="2" type="ORF">COLO4_30968</name>
</gene>
<comment type="caution">
    <text evidence="2">The sequence shown here is derived from an EMBL/GenBank/DDBJ whole genome shotgun (WGS) entry which is preliminary data.</text>
</comment>
<name>A0A1R3H692_9ROSI</name>
<dbReference type="AlphaFoldDB" id="A0A1R3H692"/>